<dbReference type="InterPro" id="IPR011250">
    <property type="entry name" value="OMP/PagP_B-barrel"/>
</dbReference>
<accession>U2KZZ2</accession>
<reference evidence="4 5" key="1">
    <citation type="submission" date="2013-08" db="EMBL/GenBank/DDBJ databases">
        <authorList>
            <person name="Durkin A.S."/>
            <person name="Haft D.R."/>
            <person name="McCorrison J."/>
            <person name="Torralba M."/>
            <person name="Gillis M."/>
            <person name="Haft D.H."/>
            <person name="Methe B."/>
            <person name="Sutton G."/>
            <person name="Nelson K.E."/>
        </authorList>
    </citation>
    <scope>NUCLEOTIDE SEQUENCE [LARGE SCALE GENOMIC DNA]</scope>
    <source>
        <strain evidence="4 5">F0068</strain>
    </source>
</reference>
<name>U2KZZ2_9BACT</name>
<sequence>MYKMKKVFMTLVAAVMAVSASAQVYVGGGVGIGSMDNGGDNNTTTYKFVPEIGYNFNSDWAVGTTFGWKGSNHGGAKSIEFSPYVRYTFFHTRFINGFIDGTVGYTHDYGANKRDIDHLQIGFRPGVAVNLTPCLSFMTKVGFVGYNHTKNNNTKAKSDGWGVDIDGNNVVFGLYYNF</sequence>
<organism evidence="4 5">
    <name type="scientific">Hoylesella pleuritidis F0068</name>
    <dbReference type="NCBI Taxonomy" id="1081904"/>
    <lineage>
        <taxon>Bacteria</taxon>
        <taxon>Pseudomonadati</taxon>
        <taxon>Bacteroidota</taxon>
        <taxon>Bacteroidia</taxon>
        <taxon>Bacteroidales</taxon>
        <taxon>Prevotellaceae</taxon>
        <taxon>Hoylesella</taxon>
    </lineage>
</organism>
<dbReference type="EMBL" id="AWET01000007">
    <property type="protein sequence ID" value="ERK04022.1"/>
    <property type="molecule type" value="Genomic_DNA"/>
</dbReference>
<comment type="caution">
    <text evidence="4">The sequence shown here is derived from an EMBL/GenBank/DDBJ whole genome shotgun (WGS) entry which is preliminary data.</text>
</comment>
<feature type="domain" description="Outer membrane protein beta-barrel" evidence="3">
    <location>
        <begin position="11"/>
        <end position="178"/>
    </location>
</feature>
<protein>
    <submittedName>
        <fullName evidence="4">Outer membrane protein beta-barrel domain protein</fullName>
    </submittedName>
</protein>
<evidence type="ECO:0000256" key="1">
    <source>
        <dbReference type="ARBA" id="ARBA00022729"/>
    </source>
</evidence>
<feature type="signal peptide" evidence="2">
    <location>
        <begin position="1"/>
        <end position="22"/>
    </location>
</feature>
<dbReference type="SUPFAM" id="SSF56925">
    <property type="entry name" value="OMPA-like"/>
    <property type="match status" value="1"/>
</dbReference>
<evidence type="ECO:0000256" key="2">
    <source>
        <dbReference type="SAM" id="SignalP"/>
    </source>
</evidence>
<evidence type="ECO:0000259" key="3">
    <source>
        <dbReference type="Pfam" id="PF13505"/>
    </source>
</evidence>
<proteinExistence type="predicted"/>
<dbReference type="Proteomes" id="UP000016600">
    <property type="component" value="Unassembled WGS sequence"/>
</dbReference>
<dbReference type="AlphaFoldDB" id="U2KZZ2"/>
<dbReference type="PATRIC" id="fig|1081904.3.peg.291"/>
<feature type="chain" id="PRO_5004630036" evidence="2">
    <location>
        <begin position="23"/>
        <end position="178"/>
    </location>
</feature>
<evidence type="ECO:0000313" key="4">
    <source>
        <dbReference type="EMBL" id="ERK04022.1"/>
    </source>
</evidence>
<dbReference type="Pfam" id="PF13505">
    <property type="entry name" value="OMP_b-brl"/>
    <property type="match status" value="1"/>
</dbReference>
<keyword evidence="5" id="KW-1185">Reference proteome</keyword>
<evidence type="ECO:0000313" key="5">
    <source>
        <dbReference type="Proteomes" id="UP000016600"/>
    </source>
</evidence>
<dbReference type="InterPro" id="IPR027385">
    <property type="entry name" value="Beta-barrel_OMP"/>
</dbReference>
<keyword evidence="1 2" id="KW-0732">Signal</keyword>
<gene>
    <name evidence="4" type="ORF">HMPREF1218_0316</name>
</gene>